<evidence type="ECO:0000313" key="3">
    <source>
        <dbReference type="Proteomes" id="UP000282435"/>
    </source>
</evidence>
<name>A0A3S9SKK0_EIKCO</name>
<accession>A0A3S9SKK0</accession>
<dbReference type="EMBL" id="CP034670">
    <property type="protein sequence ID" value="AZR60056.1"/>
    <property type="molecule type" value="Genomic_DNA"/>
</dbReference>
<dbReference type="InterPro" id="IPR005146">
    <property type="entry name" value="B3/B4_tRNA-bd"/>
</dbReference>
<sequence>MNRKIKMKFIADKQLFTQFPGLHVGISVACGVNNKTDAAAFLPQLQQAANNVAENCGGQPVAQLPKIAAWREAYRQFGVKAKEYPSSVEALYKRVSKGKGLGSISPLVDIYNYISLKYTVPVGGEDLDAMQGNLQLTYAGADEVPVVVLGKDEAQAPAEGEIFYKDNAGAICRRWNWREVARTAISPDTTHCVFVIEALAEVGDDELRAAQEELGMLITQYCGSTISYQIVRAGQEEAELH</sequence>
<dbReference type="SUPFAM" id="SSF56037">
    <property type="entry name" value="PheT/TilS domain"/>
    <property type="match status" value="1"/>
</dbReference>
<organism evidence="2 3">
    <name type="scientific">Eikenella corrodens</name>
    <dbReference type="NCBI Taxonomy" id="539"/>
    <lineage>
        <taxon>Bacteria</taxon>
        <taxon>Pseudomonadati</taxon>
        <taxon>Pseudomonadota</taxon>
        <taxon>Betaproteobacteria</taxon>
        <taxon>Neisseriales</taxon>
        <taxon>Neisseriaceae</taxon>
        <taxon>Eikenella</taxon>
    </lineage>
</organism>
<dbReference type="PROSITE" id="PS51257">
    <property type="entry name" value="PROKAR_LIPOPROTEIN"/>
    <property type="match status" value="1"/>
</dbReference>
<gene>
    <name evidence="2" type="ORF">ELB75_08475</name>
</gene>
<dbReference type="PANTHER" id="PTHR39209">
    <property type="match status" value="1"/>
</dbReference>
<dbReference type="PANTHER" id="PTHR39209:SF2">
    <property type="entry name" value="CYTOPLASMIC PROTEIN"/>
    <property type="match status" value="1"/>
</dbReference>
<evidence type="ECO:0000313" key="2">
    <source>
        <dbReference type="EMBL" id="AZR60056.1"/>
    </source>
</evidence>
<dbReference type="Gene3D" id="3.50.40.10">
    <property type="entry name" value="Phenylalanyl-trna Synthetase, Chain B, domain 3"/>
    <property type="match status" value="1"/>
</dbReference>
<evidence type="ECO:0000259" key="1">
    <source>
        <dbReference type="SMART" id="SM00873"/>
    </source>
</evidence>
<dbReference type="RefSeq" id="WP_126983550.1">
    <property type="nucleotide sequence ID" value="NZ_CP034670.1"/>
</dbReference>
<proteinExistence type="predicted"/>
<dbReference type="OrthoDB" id="276580at2"/>
<dbReference type="AlphaFoldDB" id="A0A3S9SKK0"/>
<protein>
    <recommendedName>
        <fullName evidence="1">B3/B4 tRNA-binding domain-containing protein</fullName>
    </recommendedName>
</protein>
<reference evidence="2 3" key="1">
    <citation type="submission" date="2018-12" db="EMBL/GenBank/DDBJ databases">
        <title>Genome sequencing of Eikenella corrodens KCOM 3110 (= JS217).</title>
        <authorList>
            <person name="Koo J.-K."/>
            <person name="Park S.-N."/>
            <person name="Lim Y.K."/>
        </authorList>
    </citation>
    <scope>NUCLEOTIDE SEQUENCE [LARGE SCALE GENOMIC DNA]</scope>
    <source>
        <strain evidence="2 3">KCOM 3110</strain>
    </source>
</reference>
<dbReference type="InterPro" id="IPR020825">
    <property type="entry name" value="Phe-tRNA_synthase-like_B3/B4"/>
</dbReference>
<dbReference type="Proteomes" id="UP000282435">
    <property type="component" value="Chromosome"/>
</dbReference>
<feature type="domain" description="B3/B4 tRNA-binding" evidence="1">
    <location>
        <begin position="68"/>
        <end position="223"/>
    </location>
</feature>
<dbReference type="Pfam" id="PF03483">
    <property type="entry name" value="B3_4"/>
    <property type="match status" value="1"/>
</dbReference>
<dbReference type="SMART" id="SM00873">
    <property type="entry name" value="B3_4"/>
    <property type="match status" value="1"/>
</dbReference>
<dbReference type="GO" id="GO:0003723">
    <property type="term" value="F:RNA binding"/>
    <property type="evidence" value="ECO:0007669"/>
    <property type="project" value="InterPro"/>
</dbReference>
<dbReference type="GO" id="GO:0004826">
    <property type="term" value="F:phenylalanine-tRNA ligase activity"/>
    <property type="evidence" value="ECO:0007669"/>
    <property type="project" value="InterPro"/>
</dbReference>